<dbReference type="Proteomes" id="UP000606786">
    <property type="component" value="Unassembled WGS sequence"/>
</dbReference>
<dbReference type="AlphaFoldDB" id="A0A811URN0"/>
<sequence>MTRQVNISSSNNNCNYNHATAAIRQCRHTSSTVGWRWQRRRNAWLDWRRGRFKVIMHQQQQQKQHQLPGMSIEKQQHWRGHGNDNGTTELSKNLLDLDAGSFCYNGLADSGCGGSPSPMAMLMSHEDDQALYHTADGELDGDMERLYVKIDENQQNHQLQKQQQQHNNQHLLPLTPSNQVHPSVAITLSSSGGVSSASNNSNTGNSWRAQQQQQQPLCAPPIALAAAVVAAAPIK</sequence>
<keyword evidence="3" id="KW-1185">Reference proteome</keyword>
<comment type="caution">
    <text evidence="2">The sequence shown here is derived from an EMBL/GenBank/DDBJ whole genome shotgun (WGS) entry which is preliminary data.</text>
</comment>
<organism evidence="2 3">
    <name type="scientific">Ceratitis capitata</name>
    <name type="common">Mediterranean fruit fly</name>
    <name type="synonym">Tephritis capitata</name>
    <dbReference type="NCBI Taxonomy" id="7213"/>
    <lineage>
        <taxon>Eukaryota</taxon>
        <taxon>Metazoa</taxon>
        <taxon>Ecdysozoa</taxon>
        <taxon>Arthropoda</taxon>
        <taxon>Hexapoda</taxon>
        <taxon>Insecta</taxon>
        <taxon>Pterygota</taxon>
        <taxon>Neoptera</taxon>
        <taxon>Endopterygota</taxon>
        <taxon>Diptera</taxon>
        <taxon>Brachycera</taxon>
        <taxon>Muscomorpha</taxon>
        <taxon>Tephritoidea</taxon>
        <taxon>Tephritidae</taxon>
        <taxon>Ceratitis</taxon>
        <taxon>Ceratitis</taxon>
    </lineage>
</organism>
<evidence type="ECO:0000256" key="1">
    <source>
        <dbReference type="SAM" id="MobiDB-lite"/>
    </source>
</evidence>
<accession>A0A811URN0</accession>
<evidence type="ECO:0000313" key="3">
    <source>
        <dbReference type="Proteomes" id="UP000606786"/>
    </source>
</evidence>
<name>A0A811URN0_CERCA</name>
<proteinExistence type="predicted"/>
<dbReference type="OrthoDB" id="428111at2759"/>
<dbReference type="EMBL" id="CAJHJT010000012">
    <property type="protein sequence ID" value="CAD7000427.1"/>
    <property type="molecule type" value="Genomic_DNA"/>
</dbReference>
<feature type="region of interest" description="Disordered" evidence="1">
    <location>
        <begin position="189"/>
        <end position="214"/>
    </location>
</feature>
<protein>
    <submittedName>
        <fullName evidence="2">(Mediterranean fruit fly) hypothetical protein</fullName>
    </submittedName>
</protein>
<evidence type="ECO:0000313" key="2">
    <source>
        <dbReference type="EMBL" id="CAD7000427.1"/>
    </source>
</evidence>
<gene>
    <name evidence="2" type="ORF">CCAP1982_LOCUS8903</name>
</gene>
<reference evidence="2" key="1">
    <citation type="submission" date="2020-11" db="EMBL/GenBank/DDBJ databases">
        <authorList>
            <person name="Whitehead M."/>
        </authorList>
    </citation>
    <scope>NUCLEOTIDE SEQUENCE</scope>
    <source>
        <strain evidence="2">EGII</strain>
    </source>
</reference>